<dbReference type="InterPro" id="IPR023205">
    <property type="entry name" value="DsbA/DsbL"/>
</dbReference>
<evidence type="ECO:0000256" key="1">
    <source>
        <dbReference type="ARBA" id="ARBA00022729"/>
    </source>
</evidence>
<comment type="caution">
    <text evidence="4">The sequence shown here is derived from an EMBL/GenBank/DDBJ whole genome shotgun (WGS) entry which is preliminary data.</text>
</comment>
<organism evidence="4 5">
    <name type="scientific">Ferrimonas gelatinilytica</name>
    <dbReference type="NCBI Taxonomy" id="1255257"/>
    <lineage>
        <taxon>Bacteria</taxon>
        <taxon>Pseudomonadati</taxon>
        <taxon>Pseudomonadota</taxon>
        <taxon>Gammaproteobacteria</taxon>
        <taxon>Alteromonadales</taxon>
        <taxon>Ferrimonadaceae</taxon>
        <taxon>Ferrimonas</taxon>
    </lineage>
</organism>
<dbReference type="SUPFAM" id="SSF52833">
    <property type="entry name" value="Thioredoxin-like"/>
    <property type="match status" value="1"/>
</dbReference>
<name>A0ABP9S1T0_9GAMM</name>
<proteinExistence type="predicted"/>
<dbReference type="EMBL" id="BAABLF010000008">
    <property type="protein sequence ID" value="GAA5190333.1"/>
    <property type="molecule type" value="Genomic_DNA"/>
</dbReference>
<sequence length="237" mass="25922">MTWCALLLTGVLAGCSEQPEASNAAQEGAQNSAATEQMQASFVEGKHYRVVDPQGVSDGPLVTEFFSLYCGACYNMESRFLPMIVPALEAQGVTFEQKHVNFSGDQTGEDVVRGFAILEQIGQGEQKAALKERLFEILGGKHHNHGAPDDDHGNDIQNLADLRALFVEAGFEGEAFDQAAKSESVTAAVKAWSVEQQQYQVQSVPSFIVNNRYQINMSSIETLPQLVDLMVYLSNKE</sequence>
<evidence type="ECO:0000259" key="3">
    <source>
        <dbReference type="Pfam" id="PF13462"/>
    </source>
</evidence>
<feature type="domain" description="Thioredoxin-like fold" evidence="3">
    <location>
        <begin position="61"/>
        <end position="228"/>
    </location>
</feature>
<dbReference type="Pfam" id="PF13462">
    <property type="entry name" value="Thioredoxin_4"/>
    <property type="match status" value="1"/>
</dbReference>
<dbReference type="Proteomes" id="UP001501600">
    <property type="component" value="Unassembled WGS sequence"/>
</dbReference>
<accession>A0ABP9S1T0</accession>
<gene>
    <name evidence="4" type="ORF">GCM10025772_14710</name>
</gene>
<dbReference type="Gene3D" id="3.40.30.10">
    <property type="entry name" value="Glutaredoxin"/>
    <property type="match status" value="1"/>
</dbReference>
<evidence type="ECO:0000313" key="4">
    <source>
        <dbReference type="EMBL" id="GAA5190333.1"/>
    </source>
</evidence>
<protein>
    <submittedName>
        <fullName evidence="4">Thiol:disulfide interchange protein DsbA/DsbL</fullName>
    </submittedName>
</protein>
<evidence type="ECO:0000313" key="5">
    <source>
        <dbReference type="Proteomes" id="UP001501600"/>
    </source>
</evidence>
<dbReference type="InterPro" id="IPR050824">
    <property type="entry name" value="Thiol_disulfide_DsbA"/>
</dbReference>
<dbReference type="InterPro" id="IPR012336">
    <property type="entry name" value="Thioredoxin-like_fold"/>
</dbReference>
<dbReference type="InterPro" id="IPR017937">
    <property type="entry name" value="Thioredoxin_CS"/>
</dbReference>
<dbReference type="RefSeq" id="WP_345316405.1">
    <property type="nucleotide sequence ID" value="NZ_BAABLF010000008.1"/>
</dbReference>
<keyword evidence="5" id="KW-1185">Reference proteome</keyword>
<dbReference type="CDD" id="cd03019">
    <property type="entry name" value="DsbA_DsbA"/>
    <property type="match status" value="1"/>
</dbReference>
<dbReference type="PIRSF" id="PIRSF001488">
    <property type="entry name" value="Tdi_protein"/>
    <property type="match status" value="1"/>
</dbReference>
<evidence type="ECO:0000256" key="2">
    <source>
        <dbReference type="ARBA" id="ARBA00023284"/>
    </source>
</evidence>
<dbReference type="InterPro" id="IPR036249">
    <property type="entry name" value="Thioredoxin-like_sf"/>
</dbReference>
<dbReference type="PROSITE" id="PS00194">
    <property type="entry name" value="THIOREDOXIN_1"/>
    <property type="match status" value="1"/>
</dbReference>
<dbReference type="PANTHER" id="PTHR35891">
    <property type="entry name" value="THIOL:DISULFIDE INTERCHANGE PROTEIN DSBA"/>
    <property type="match status" value="1"/>
</dbReference>
<reference evidence="5" key="1">
    <citation type="journal article" date="2019" name="Int. J. Syst. Evol. Microbiol.">
        <title>The Global Catalogue of Microorganisms (GCM) 10K type strain sequencing project: providing services to taxonomists for standard genome sequencing and annotation.</title>
        <authorList>
            <consortium name="The Broad Institute Genomics Platform"/>
            <consortium name="The Broad Institute Genome Sequencing Center for Infectious Disease"/>
            <person name="Wu L."/>
            <person name="Ma J."/>
        </authorList>
    </citation>
    <scope>NUCLEOTIDE SEQUENCE [LARGE SCALE GENOMIC DNA]</scope>
    <source>
        <strain evidence="5">JCM 18720</strain>
    </source>
</reference>
<keyword evidence="1" id="KW-0732">Signal</keyword>
<keyword evidence="2" id="KW-0676">Redox-active center</keyword>
<dbReference type="PANTHER" id="PTHR35891:SF2">
    <property type="entry name" value="THIOL:DISULFIDE INTERCHANGE PROTEIN DSBA"/>
    <property type="match status" value="1"/>
</dbReference>